<evidence type="ECO:0000256" key="1">
    <source>
        <dbReference type="SAM" id="MobiDB-lite"/>
    </source>
</evidence>
<feature type="region of interest" description="Disordered" evidence="1">
    <location>
        <begin position="169"/>
        <end position="196"/>
    </location>
</feature>
<evidence type="ECO:0000313" key="3">
    <source>
        <dbReference type="Proteomes" id="UP001063166"/>
    </source>
</evidence>
<sequence>MTPRPILKARPSLESFPSPSAALPFKYSPHVHFPPTPTLTDTQMTHSPYVYDRAPIVVSPNMCQLPERGGRVYSASEPSSAPPKGSYFHPRAFEVAAPEPLNDPPHPLAPPPLIPDLTSSESEDSDACASSPVHSPPHDFRISPAPGRGTRYPTIITPTCSQDEALAFLPHPHSQASTKPRPKLSRRGTPKRPPTLHVKESFEEADRELSLDGCLGGF</sequence>
<keyword evidence="3" id="KW-1185">Reference proteome</keyword>
<feature type="compositionally biased region" description="Pro residues" evidence="1">
    <location>
        <begin position="101"/>
        <end position="114"/>
    </location>
</feature>
<gene>
    <name evidence="2" type="ORF">LshimejAT787_1402160</name>
</gene>
<dbReference type="EMBL" id="BRPK01000014">
    <property type="protein sequence ID" value="GLB43704.1"/>
    <property type="molecule type" value="Genomic_DNA"/>
</dbReference>
<proteinExistence type="predicted"/>
<dbReference type="AlphaFoldDB" id="A0A9P3UQA8"/>
<comment type="caution">
    <text evidence="2">The sequence shown here is derived from an EMBL/GenBank/DDBJ whole genome shotgun (WGS) entry which is preliminary data.</text>
</comment>
<feature type="region of interest" description="Disordered" evidence="1">
    <location>
        <begin position="69"/>
        <end position="88"/>
    </location>
</feature>
<dbReference type="OrthoDB" id="3204502at2759"/>
<name>A0A9P3UQA8_LYOSH</name>
<evidence type="ECO:0000313" key="2">
    <source>
        <dbReference type="EMBL" id="GLB43704.1"/>
    </source>
</evidence>
<protein>
    <submittedName>
        <fullName evidence="2">Uncharacterized protein</fullName>
    </submittedName>
</protein>
<feature type="region of interest" description="Disordered" evidence="1">
    <location>
        <begin position="97"/>
        <end position="147"/>
    </location>
</feature>
<accession>A0A9P3UQA8</accession>
<feature type="compositionally biased region" description="Basic residues" evidence="1">
    <location>
        <begin position="180"/>
        <end position="190"/>
    </location>
</feature>
<dbReference type="Proteomes" id="UP001063166">
    <property type="component" value="Unassembled WGS sequence"/>
</dbReference>
<organism evidence="2 3">
    <name type="scientific">Lyophyllum shimeji</name>
    <name type="common">Hon-shimeji</name>
    <name type="synonym">Tricholoma shimeji</name>
    <dbReference type="NCBI Taxonomy" id="47721"/>
    <lineage>
        <taxon>Eukaryota</taxon>
        <taxon>Fungi</taxon>
        <taxon>Dikarya</taxon>
        <taxon>Basidiomycota</taxon>
        <taxon>Agaricomycotina</taxon>
        <taxon>Agaricomycetes</taxon>
        <taxon>Agaricomycetidae</taxon>
        <taxon>Agaricales</taxon>
        <taxon>Tricholomatineae</taxon>
        <taxon>Lyophyllaceae</taxon>
        <taxon>Lyophyllum</taxon>
    </lineage>
</organism>
<reference evidence="2" key="1">
    <citation type="submission" date="2022-07" db="EMBL/GenBank/DDBJ databases">
        <title>The genome of Lyophyllum shimeji provides insight into the initial evolution of ectomycorrhizal fungal genome.</title>
        <authorList>
            <person name="Kobayashi Y."/>
            <person name="Shibata T."/>
            <person name="Hirakawa H."/>
            <person name="Shigenobu S."/>
            <person name="Nishiyama T."/>
            <person name="Yamada A."/>
            <person name="Hasebe M."/>
            <person name="Kawaguchi M."/>
        </authorList>
    </citation>
    <scope>NUCLEOTIDE SEQUENCE</scope>
    <source>
        <strain evidence="2">AT787</strain>
    </source>
</reference>